<dbReference type="EMBL" id="DVHN01000196">
    <property type="protein sequence ID" value="HIR90060.1"/>
    <property type="molecule type" value="Genomic_DNA"/>
</dbReference>
<dbReference type="InterPro" id="IPR043779">
    <property type="entry name" value="DUF5721"/>
</dbReference>
<dbReference type="Proteomes" id="UP000824201">
    <property type="component" value="Unassembled WGS sequence"/>
</dbReference>
<reference evidence="1" key="1">
    <citation type="submission" date="2020-10" db="EMBL/GenBank/DDBJ databases">
        <authorList>
            <person name="Gilroy R."/>
        </authorList>
    </citation>
    <scope>NUCLEOTIDE SEQUENCE</scope>
    <source>
        <strain evidence="1">ChiW13-3771</strain>
    </source>
</reference>
<proteinExistence type="predicted"/>
<organism evidence="1 2">
    <name type="scientific">Candidatus Fimimorpha faecalis</name>
    <dbReference type="NCBI Taxonomy" id="2840824"/>
    <lineage>
        <taxon>Bacteria</taxon>
        <taxon>Bacillati</taxon>
        <taxon>Bacillota</taxon>
        <taxon>Clostridia</taxon>
        <taxon>Eubacteriales</taxon>
        <taxon>Candidatus Fimimorpha</taxon>
    </lineage>
</organism>
<reference evidence="1" key="2">
    <citation type="journal article" date="2021" name="PeerJ">
        <title>Extensive microbial diversity within the chicken gut microbiome revealed by metagenomics and culture.</title>
        <authorList>
            <person name="Gilroy R."/>
            <person name="Ravi A."/>
            <person name="Getino M."/>
            <person name="Pursley I."/>
            <person name="Horton D.L."/>
            <person name="Alikhan N.F."/>
            <person name="Baker D."/>
            <person name="Gharbi K."/>
            <person name="Hall N."/>
            <person name="Watson M."/>
            <person name="Adriaenssens E.M."/>
            <person name="Foster-Nyarko E."/>
            <person name="Jarju S."/>
            <person name="Secka A."/>
            <person name="Antonio M."/>
            <person name="Oren A."/>
            <person name="Chaudhuri R.R."/>
            <person name="La Ragione R."/>
            <person name="Hildebrand F."/>
            <person name="Pallen M.J."/>
        </authorList>
    </citation>
    <scope>NUCLEOTIDE SEQUENCE</scope>
    <source>
        <strain evidence="1">ChiW13-3771</strain>
    </source>
</reference>
<dbReference type="AlphaFoldDB" id="A0A9D1JER4"/>
<dbReference type="Pfam" id="PF18988">
    <property type="entry name" value="DUF5721"/>
    <property type="match status" value="1"/>
</dbReference>
<comment type="caution">
    <text evidence="1">The sequence shown here is derived from an EMBL/GenBank/DDBJ whole genome shotgun (WGS) entry which is preliminary data.</text>
</comment>
<gene>
    <name evidence="1" type="ORF">IAC96_14040</name>
</gene>
<evidence type="ECO:0000313" key="2">
    <source>
        <dbReference type="Proteomes" id="UP000824201"/>
    </source>
</evidence>
<accession>A0A9D1JER4</accession>
<sequence length="158" mass="18483">MIAQKISNLHQFTKQLFLEQTFDSFLVSELTISTFNSFHIDGRLKREFFTEEEWNSIGSEPFSRWSQLRPICFSLIKGKKLPLSFQIILRLSDSDTASLFSDTTLPAELDGFFLNIVYKKEELICTSGTAYKQFTMDRSADQLWDQYLTKRLEKIIEL</sequence>
<name>A0A9D1JER4_9FIRM</name>
<evidence type="ECO:0000313" key="1">
    <source>
        <dbReference type="EMBL" id="HIR90060.1"/>
    </source>
</evidence>
<protein>
    <submittedName>
        <fullName evidence="1">Uncharacterized protein</fullName>
    </submittedName>
</protein>